<keyword evidence="2" id="KW-1185">Reference proteome</keyword>
<protein>
    <submittedName>
        <fullName evidence="1">Uncharacterized protein</fullName>
    </submittedName>
</protein>
<evidence type="ECO:0000313" key="1">
    <source>
        <dbReference type="EMBL" id="QRC93142.1"/>
    </source>
</evidence>
<organism evidence="1 2">
    <name type="scientific">Phaeosphaeria nodorum (strain SN15 / ATCC MYA-4574 / FGSC 10173)</name>
    <name type="common">Glume blotch fungus</name>
    <name type="synonym">Parastagonospora nodorum</name>
    <dbReference type="NCBI Taxonomy" id="321614"/>
    <lineage>
        <taxon>Eukaryota</taxon>
        <taxon>Fungi</taxon>
        <taxon>Dikarya</taxon>
        <taxon>Ascomycota</taxon>
        <taxon>Pezizomycotina</taxon>
        <taxon>Dothideomycetes</taxon>
        <taxon>Pleosporomycetidae</taxon>
        <taxon>Pleosporales</taxon>
        <taxon>Pleosporineae</taxon>
        <taxon>Phaeosphaeriaceae</taxon>
        <taxon>Parastagonospora</taxon>
    </lineage>
</organism>
<dbReference type="EMBL" id="CP069025">
    <property type="protein sequence ID" value="QRC93142.1"/>
    <property type="molecule type" value="Genomic_DNA"/>
</dbReference>
<reference evidence="2" key="1">
    <citation type="journal article" date="2021" name="BMC Genomics">
        <title>Chromosome-level genome assembly and manually-curated proteome of model necrotroph Parastagonospora nodorum Sn15 reveals a genome-wide trove of candidate effector homologs, and redundancy of virulence-related functions within an accessory chromosome.</title>
        <authorList>
            <person name="Bertazzoni S."/>
            <person name="Jones D.A.B."/>
            <person name="Phan H.T."/>
            <person name="Tan K.-C."/>
            <person name="Hane J.K."/>
        </authorList>
    </citation>
    <scope>NUCLEOTIDE SEQUENCE [LARGE SCALE GENOMIC DNA]</scope>
    <source>
        <strain evidence="2">SN15 / ATCC MYA-4574 / FGSC 10173)</strain>
    </source>
</reference>
<sequence>MYSTCVHSMDIFAIHVREVSTQIPARVTTMGCPPLTLYVDDVFPPSFDWVSYFNSQIPTPAPPMLPIAVSCNFLGLRKRGVRTYGTLVLIHTGRDNFFVSPVTLKRTSKGPFCAFRTRYSYLLCYPNGSIANNCKSQVRSSRAGIDLNRKEIPSHD</sequence>
<dbReference type="RefSeq" id="XP_001793947.1">
    <property type="nucleotide sequence ID" value="XM_001793895.1"/>
</dbReference>
<proteinExistence type="predicted"/>
<dbReference type="KEGG" id="pno:SNOG_03379"/>
<accession>A0A7U2EUV4</accession>
<dbReference type="AlphaFoldDB" id="A0A7U2EUV4"/>
<gene>
    <name evidence="1" type="ORF">JI435_033790</name>
</gene>
<evidence type="ECO:0000313" key="2">
    <source>
        <dbReference type="Proteomes" id="UP000663193"/>
    </source>
</evidence>
<dbReference type="VEuPathDB" id="FungiDB:JI435_033790"/>
<name>A0A7U2EUV4_PHANO</name>
<dbReference type="Proteomes" id="UP000663193">
    <property type="component" value="Chromosome 3"/>
</dbReference>